<feature type="transmembrane region" description="Helical" evidence="1">
    <location>
        <begin position="139"/>
        <end position="159"/>
    </location>
</feature>
<keyword evidence="1" id="KW-0812">Transmembrane</keyword>
<feature type="transmembrane region" description="Helical" evidence="1">
    <location>
        <begin position="115"/>
        <end position="132"/>
    </location>
</feature>
<organism evidence="2 3">
    <name type="scientific">Candidatus Ornithomonoglobus intestinigallinarum</name>
    <dbReference type="NCBI Taxonomy" id="2840894"/>
    <lineage>
        <taxon>Bacteria</taxon>
        <taxon>Bacillati</taxon>
        <taxon>Bacillota</taxon>
        <taxon>Clostridia</taxon>
        <taxon>Candidatus Ornithomonoglobus</taxon>
    </lineage>
</organism>
<proteinExistence type="predicted"/>
<feature type="transmembrane region" description="Helical" evidence="1">
    <location>
        <begin position="171"/>
        <end position="195"/>
    </location>
</feature>
<evidence type="ECO:0000313" key="3">
    <source>
        <dbReference type="Proteomes" id="UP000824165"/>
    </source>
</evidence>
<dbReference type="InterPro" id="IPR038728">
    <property type="entry name" value="YkvI-like"/>
</dbReference>
<accession>A0A9D1H287</accession>
<name>A0A9D1H287_9FIRM</name>
<dbReference type="EMBL" id="DVLU01000049">
    <property type="protein sequence ID" value="HIT85267.1"/>
    <property type="molecule type" value="Genomic_DNA"/>
</dbReference>
<feature type="transmembrane region" description="Helical" evidence="1">
    <location>
        <begin position="286"/>
        <end position="304"/>
    </location>
</feature>
<dbReference type="PANTHER" id="PTHR37814:SF1">
    <property type="entry name" value="MEMBRANE PROTEIN"/>
    <property type="match status" value="1"/>
</dbReference>
<protein>
    <submittedName>
        <fullName evidence="2">Uncharacterized protein</fullName>
    </submittedName>
</protein>
<evidence type="ECO:0000256" key="1">
    <source>
        <dbReference type="SAM" id="Phobius"/>
    </source>
</evidence>
<sequence>MTGILITAYSFVAAVIGAGFASGQEVLSFFSLYGKWGLLGIGVSSFVFGGFSYFVLSACVTEKTSDYNTLLGRFMNRGARRISAAVTLVFLVCSFAVMTACFGETAYLLFGLNKAASSAAFAAVCTVTAMTGSDRALKLNGVLGAVIAFGITAAALYMLRYREHQTFMTQASAVVSGGGYAGYNLIGAGVILAGLSRNIKTKSDAAVSAVLAAGALSFMLLLIFALIGIYRKYIDLGELPMLTLALREGRGITYFYSAMLMLAVVTTAVSDVVGAAELTAGRLPRYVSAAAVGIIGFAVSGAGFSAVINTAYRACGFLGMGLILYTIIKYKKYKKERKQEKNRENKR</sequence>
<gene>
    <name evidence="2" type="ORF">IAA60_05085</name>
</gene>
<dbReference type="Proteomes" id="UP000824165">
    <property type="component" value="Unassembled WGS sequence"/>
</dbReference>
<keyword evidence="1" id="KW-1133">Transmembrane helix</keyword>
<feature type="transmembrane region" description="Helical" evidence="1">
    <location>
        <begin position="82"/>
        <end position="109"/>
    </location>
</feature>
<feature type="transmembrane region" description="Helical" evidence="1">
    <location>
        <begin position="39"/>
        <end position="61"/>
    </location>
</feature>
<feature type="transmembrane region" description="Helical" evidence="1">
    <location>
        <begin position="310"/>
        <end position="328"/>
    </location>
</feature>
<evidence type="ECO:0000313" key="2">
    <source>
        <dbReference type="EMBL" id="HIT85267.1"/>
    </source>
</evidence>
<feature type="transmembrane region" description="Helical" evidence="1">
    <location>
        <begin position="207"/>
        <end position="231"/>
    </location>
</feature>
<dbReference type="AlphaFoldDB" id="A0A9D1H287"/>
<dbReference type="PANTHER" id="PTHR37814">
    <property type="entry name" value="CONSERVED MEMBRANE PROTEIN"/>
    <property type="match status" value="1"/>
</dbReference>
<feature type="transmembrane region" description="Helical" evidence="1">
    <location>
        <begin position="251"/>
        <end position="274"/>
    </location>
</feature>
<reference evidence="2" key="1">
    <citation type="submission" date="2020-10" db="EMBL/GenBank/DDBJ databases">
        <authorList>
            <person name="Gilroy R."/>
        </authorList>
    </citation>
    <scope>NUCLEOTIDE SEQUENCE</scope>
    <source>
        <strain evidence="2">CHK181-108</strain>
    </source>
</reference>
<comment type="caution">
    <text evidence="2">The sequence shown here is derived from an EMBL/GenBank/DDBJ whole genome shotgun (WGS) entry which is preliminary data.</text>
</comment>
<reference evidence="2" key="2">
    <citation type="journal article" date="2021" name="PeerJ">
        <title>Extensive microbial diversity within the chicken gut microbiome revealed by metagenomics and culture.</title>
        <authorList>
            <person name="Gilroy R."/>
            <person name="Ravi A."/>
            <person name="Getino M."/>
            <person name="Pursley I."/>
            <person name="Horton D.L."/>
            <person name="Alikhan N.F."/>
            <person name="Baker D."/>
            <person name="Gharbi K."/>
            <person name="Hall N."/>
            <person name="Watson M."/>
            <person name="Adriaenssens E.M."/>
            <person name="Foster-Nyarko E."/>
            <person name="Jarju S."/>
            <person name="Secka A."/>
            <person name="Antonio M."/>
            <person name="Oren A."/>
            <person name="Chaudhuri R.R."/>
            <person name="La Ragione R."/>
            <person name="Hildebrand F."/>
            <person name="Pallen M.J."/>
        </authorList>
    </citation>
    <scope>NUCLEOTIDE SEQUENCE</scope>
    <source>
        <strain evidence="2">CHK181-108</strain>
    </source>
</reference>
<keyword evidence="1" id="KW-0472">Membrane</keyword>